<dbReference type="RefSeq" id="XP_013760194.1">
    <property type="nucleotide sequence ID" value="XM_013904740.1"/>
</dbReference>
<dbReference type="GO" id="GO:0044772">
    <property type="term" value="P:mitotic cell cycle phase transition"/>
    <property type="evidence" value="ECO:0007669"/>
    <property type="project" value="InterPro"/>
</dbReference>
<keyword evidence="3" id="KW-0131">Cell cycle</keyword>
<organism evidence="8 9">
    <name type="scientific">Thecamonas trahens ATCC 50062</name>
    <dbReference type="NCBI Taxonomy" id="461836"/>
    <lineage>
        <taxon>Eukaryota</taxon>
        <taxon>Apusozoa</taxon>
        <taxon>Apusomonadida</taxon>
        <taxon>Apusomonadidae</taxon>
        <taxon>Thecamonas</taxon>
    </lineage>
</organism>
<feature type="domain" description="Cyclin-like" evidence="6">
    <location>
        <begin position="163"/>
        <end position="247"/>
    </location>
</feature>
<dbReference type="OrthoDB" id="5590282at2759"/>
<dbReference type="Gene3D" id="1.10.472.10">
    <property type="entry name" value="Cyclin-like"/>
    <property type="match status" value="2"/>
</dbReference>
<dbReference type="GeneID" id="25562964"/>
<evidence type="ECO:0000256" key="3">
    <source>
        <dbReference type="ARBA" id="ARBA00023306"/>
    </source>
</evidence>
<dbReference type="InterPro" id="IPR006671">
    <property type="entry name" value="Cyclin_N"/>
</dbReference>
<dbReference type="eggNOG" id="KOG0653">
    <property type="taxonomic scope" value="Eukaryota"/>
</dbReference>
<keyword evidence="1" id="KW-0132">Cell division</keyword>
<dbReference type="InterPro" id="IPR039361">
    <property type="entry name" value="Cyclin"/>
</dbReference>
<evidence type="ECO:0000259" key="6">
    <source>
        <dbReference type="SMART" id="SM00385"/>
    </source>
</evidence>
<dbReference type="InterPro" id="IPR004367">
    <property type="entry name" value="Cyclin_C-dom"/>
</dbReference>
<comment type="similarity">
    <text evidence="4">Belongs to the cyclin family.</text>
</comment>
<dbReference type="InterPro" id="IPR036915">
    <property type="entry name" value="Cyclin-like_sf"/>
</dbReference>
<feature type="domain" description="Cyclin-like" evidence="6">
    <location>
        <begin position="260"/>
        <end position="341"/>
    </location>
</feature>
<dbReference type="CDD" id="cd20507">
    <property type="entry name" value="CYCLIN_CCNB1-like_rpt1"/>
    <property type="match status" value="1"/>
</dbReference>
<feature type="region of interest" description="Disordered" evidence="5">
    <location>
        <begin position="1"/>
        <end position="82"/>
    </location>
</feature>
<dbReference type="Pfam" id="PF02984">
    <property type="entry name" value="Cyclin_C"/>
    <property type="match status" value="1"/>
</dbReference>
<dbReference type="SMART" id="SM01332">
    <property type="entry name" value="Cyclin_C"/>
    <property type="match status" value="1"/>
</dbReference>
<evidence type="ECO:0000256" key="2">
    <source>
        <dbReference type="ARBA" id="ARBA00023127"/>
    </source>
</evidence>
<protein>
    <submittedName>
        <fullName evidence="8">G2/mitotic-specific cyclin-B</fullName>
    </submittedName>
</protein>
<dbReference type="AlphaFoldDB" id="A0A0L0D488"/>
<keyword evidence="9" id="KW-1185">Reference proteome</keyword>
<dbReference type="Proteomes" id="UP000054408">
    <property type="component" value="Unassembled WGS sequence"/>
</dbReference>
<dbReference type="EMBL" id="GL349444">
    <property type="protein sequence ID" value="KNC46921.1"/>
    <property type="molecule type" value="Genomic_DNA"/>
</dbReference>
<evidence type="ECO:0000259" key="7">
    <source>
        <dbReference type="SMART" id="SM01332"/>
    </source>
</evidence>
<reference evidence="8 9" key="1">
    <citation type="submission" date="2010-05" db="EMBL/GenBank/DDBJ databases">
        <title>The Genome Sequence of Thecamonas trahens ATCC 50062.</title>
        <authorList>
            <consortium name="The Broad Institute Genome Sequencing Platform"/>
            <person name="Russ C."/>
            <person name="Cuomo C."/>
            <person name="Shea T."/>
            <person name="Young S.K."/>
            <person name="Zeng Q."/>
            <person name="Koehrsen M."/>
            <person name="Haas B."/>
            <person name="Borodovsky M."/>
            <person name="Guigo R."/>
            <person name="Alvarado L."/>
            <person name="Berlin A."/>
            <person name="Bochicchio J."/>
            <person name="Borenstein D."/>
            <person name="Chapman S."/>
            <person name="Chen Z."/>
            <person name="Freedman E."/>
            <person name="Gellesch M."/>
            <person name="Goldberg J."/>
            <person name="Griggs A."/>
            <person name="Gujja S."/>
            <person name="Heilman E."/>
            <person name="Heiman D."/>
            <person name="Hepburn T."/>
            <person name="Howarth C."/>
            <person name="Jen D."/>
            <person name="Larson L."/>
            <person name="Mehta T."/>
            <person name="Park D."/>
            <person name="Pearson M."/>
            <person name="Roberts A."/>
            <person name="Saif S."/>
            <person name="Shenoy N."/>
            <person name="Sisk P."/>
            <person name="Stolte C."/>
            <person name="Sykes S."/>
            <person name="Thomson T."/>
            <person name="Walk T."/>
            <person name="White J."/>
            <person name="Yandava C."/>
            <person name="Burger G."/>
            <person name="Gray M.W."/>
            <person name="Holland P.W.H."/>
            <person name="King N."/>
            <person name="Lang F.B.F."/>
            <person name="Roger A.J."/>
            <person name="Ruiz-Trillo I."/>
            <person name="Lander E."/>
            <person name="Nusbaum C."/>
        </authorList>
    </citation>
    <scope>NUCLEOTIDE SEQUENCE [LARGE SCALE GENOMIC DNA]</scope>
    <source>
        <strain evidence="8 9">ATCC 50062</strain>
    </source>
</reference>
<dbReference type="PANTHER" id="PTHR10177">
    <property type="entry name" value="CYCLINS"/>
    <property type="match status" value="1"/>
</dbReference>
<feature type="domain" description="Cyclin C-terminal" evidence="7">
    <location>
        <begin position="256"/>
        <end position="372"/>
    </location>
</feature>
<evidence type="ECO:0000313" key="9">
    <source>
        <dbReference type="Proteomes" id="UP000054408"/>
    </source>
</evidence>
<dbReference type="CDD" id="cd20509">
    <property type="entry name" value="CYCLIN_CCNB1-like_rpt2"/>
    <property type="match status" value="1"/>
</dbReference>
<dbReference type="OMA" id="YYEMCHY"/>
<dbReference type="InterPro" id="IPR013763">
    <property type="entry name" value="Cyclin-like_dom"/>
</dbReference>
<accession>A0A0L0D488</accession>
<name>A0A0L0D488_THETB</name>
<evidence type="ECO:0000256" key="5">
    <source>
        <dbReference type="SAM" id="MobiDB-lite"/>
    </source>
</evidence>
<keyword evidence="2 4" id="KW-0195">Cyclin</keyword>
<evidence type="ECO:0000313" key="8">
    <source>
        <dbReference type="EMBL" id="KNC46921.1"/>
    </source>
</evidence>
<dbReference type="PIRSF" id="PIRSF001771">
    <property type="entry name" value="Cyclin_A_B_D_E"/>
    <property type="match status" value="1"/>
</dbReference>
<dbReference type="STRING" id="461836.A0A0L0D488"/>
<evidence type="ECO:0000256" key="1">
    <source>
        <dbReference type="ARBA" id="ARBA00022618"/>
    </source>
</evidence>
<dbReference type="SMART" id="SM00385">
    <property type="entry name" value="CYCLIN"/>
    <property type="match status" value="2"/>
</dbReference>
<evidence type="ECO:0000256" key="4">
    <source>
        <dbReference type="RuleBase" id="RU000383"/>
    </source>
</evidence>
<dbReference type="SUPFAM" id="SSF47954">
    <property type="entry name" value="Cyclin-like"/>
    <property type="match status" value="2"/>
</dbReference>
<gene>
    <name evidence="8" type="ORF">AMSG_03352</name>
</gene>
<sequence>MAIGFRSLVSGSRTASSRAHGTSNATAAAASKTRYGRAALGDRTNVNGTRAGGVNRYSKYTSRSTRSGSAAAKPAPMQVSRSKPAPMAEAPAIEPPVVPMSKHAVPAPLENIDVDFDDPQACTEYAEDIMDHFYSKELKYMVPANFMSVQSDVTPKMRSILLDWLVEVHLKFKALQETMYLTVNVMDRFLNKVQVKRSRLQLVGITSMLIASKYEEIYPPPIRDFMYMCDNAYTRREILDMEQTILATLNFTLQPPYPLHFLRRFSKAANSDLTTHTTAKYLMELTIPDYQAVEFLPSSIAAAAMCLALKMNRSGEWDATMEHYTRYTETDLLPIIRHLNSLHANSSTSSLKAVAKKYSRKKFLSVALLPAVNV</sequence>
<feature type="compositionally biased region" description="Low complexity" evidence="5">
    <location>
        <begin position="56"/>
        <end position="72"/>
    </location>
</feature>
<feature type="compositionally biased region" description="Polar residues" evidence="5">
    <location>
        <begin position="9"/>
        <end position="24"/>
    </location>
</feature>
<dbReference type="GO" id="GO:0016538">
    <property type="term" value="F:cyclin-dependent protein serine/threonine kinase regulator activity"/>
    <property type="evidence" value="ECO:0007669"/>
    <property type="project" value="InterPro"/>
</dbReference>
<dbReference type="Pfam" id="PF00134">
    <property type="entry name" value="Cyclin_N"/>
    <property type="match status" value="1"/>
</dbReference>
<dbReference type="FunFam" id="1.10.472.10:FF:000001">
    <property type="entry name" value="G2/mitotic-specific cyclin"/>
    <property type="match status" value="1"/>
</dbReference>
<proteinExistence type="inferred from homology"/>
<dbReference type="GO" id="GO:0051301">
    <property type="term" value="P:cell division"/>
    <property type="evidence" value="ECO:0007669"/>
    <property type="project" value="UniProtKB-KW"/>
</dbReference>
<dbReference type="InterPro" id="IPR046965">
    <property type="entry name" value="Cyclin_A/B-like"/>
</dbReference>